<proteinExistence type="predicted"/>
<dbReference type="KEGG" id="pcor:KS4_06960"/>
<protein>
    <submittedName>
        <fullName evidence="1">Uncharacterized protein</fullName>
    </submittedName>
</protein>
<keyword evidence="2" id="KW-1185">Reference proteome</keyword>
<dbReference type="Proteomes" id="UP000317369">
    <property type="component" value="Chromosome"/>
</dbReference>
<evidence type="ECO:0000313" key="1">
    <source>
        <dbReference type="EMBL" id="QDU32662.1"/>
    </source>
</evidence>
<sequence length="44" mass="4750">MNVVLALGKTYRVLNFFVLDLGGVWICFRHPATGGGRLEGNISG</sequence>
<evidence type="ECO:0000313" key="2">
    <source>
        <dbReference type="Proteomes" id="UP000317369"/>
    </source>
</evidence>
<organism evidence="1 2">
    <name type="scientific">Poriferisphaera corsica</name>
    <dbReference type="NCBI Taxonomy" id="2528020"/>
    <lineage>
        <taxon>Bacteria</taxon>
        <taxon>Pseudomonadati</taxon>
        <taxon>Planctomycetota</taxon>
        <taxon>Phycisphaerae</taxon>
        <taxon>Phycisphaerales</taxon>
        <taxon>Phycisphaeraceae</taxon>
        <taxon>Poriferisphaera</taxon>
    </lineage>
</organism>
<gene>
    <name evidence="1" type="ORF">KS4_06960</name>
</gene>
<dbReference type="EMBL" id="CP036425">
    <property type="protein sequence ID" value="QDU32662.1"/>
    <property type="molecule type" value="Genomic_DNA"/>
</dbReference>
<reference evidence="1 2" key="1">
    <citation type="submission" date="2019-02" db="EMBL/GenBank/DDBJ databases">
        <title>Deep-cultivation of Planctomycetes and their phenomic and genomic characterization uncovers novel biology.</title>
        <authorList>
            <person name="Wiegand S."/>
            <person name="Jogler M."/>
            <person name="Boedeker C."/>
            <person name="Pinto D."/>
            <person name="Vollmers J."/>
            <person name="Rivas-Marin E."/>
            <person name="Kohn T."/>
            <person name="Peeters S.H."/>
            <person name="Heuer A."/>
            <person name="Rast P."/>
            <person name="Oberbeckmann S."/>
            <person name="Bunk B."/>
            <person name="Jeske O."/>
            <person name="Meyerdierks A."/>
            <person name="Storesund J.E."/>
            <person name="Kallscheuer N."/>
            <person name="Luecker S."/>
            <person name="Lage O.M."/>
            <person name="Pohl T."/>
            <person name="Merkel B.J."/>
            <person name="Hornburger P."/>
            <person name="Mueller R.-W."/>
            <person name="Bruemmer F."/>
            <person name="Labrenz M."/>
            <person name="Spormann A.M."/>
            <person name="Op den Camp H."/>
            <person name="Overmann J."/>
            <person name="Amann R."/>
            <person name="Jetten M.S.M."/>
            <person name="Mascher T."/>
            <person name="Medema M.H."/>
            <person name="Devos D.P."/>
            <person name="Kaster A.-K."/>
            <person name="Ovreas L."/>
            <person name="Rohde M."/>
            <person name="Galperin M.Y."/>
            <person name="Jogler C."/>
        </authorList>
    </citation>
    <scope>NUCLEOTIDE SEQUENCE [LARGE SCALE GENOMIC DNA]</scope>
    <source>
        <strain evidence="1 2">KS4</strain>
    </source>
</reference>
<accession>A0A517YR13</accession>
<dbReference type="AlphaFoldDB" id="A0A517YR13"/>
<name>A0A517YR13_9BACT</name>